<feature type="transmembrane region" description="Helical" evidence="2">
    <location>
        <begin position="179"/>
        <end position="198"/>
    </location>
</feature>
<keyword evidence="6" id="KW-1185">Reference proteome</keyword>
<name>A0ABS4CDW7_9ENTE</name>
<feature type="signal peptide" evidence="3">
    <location>
        <begin position="1"/>
        <end position="25"/>
    </location>
</feature>
<feature type="chain" id="PRO_5045363660" evidence="3">
    <location>
        <begin position="26"/>
        <end position="272"/>
    </location>
</feature>
<dbReference type="RefSeq" id="WP_209555565.1">
    <property type="nucleotide sequence ID" value="NZ_JAEDXU010000001.1"/>
</dbReference>
<keyword evidence="2" id="KW-0472">Membrane</keyword>
<sequence>MRKRYLVLAIAVFSFLLALPSMAYASDNTVDDQAGLFSSDEIQQLNEKAAAIEKKSKAQVFIVTTDDSNKDPYTFADYYLLDTIGKDENGIIFYIDMNNREFVISRSGNMIDYLNDKRTESALDDIEYFMSDQDYFGAAESYLTSVSTFFDKGVPKGHYRIDSETGKITYYKSLTTTEIIIAVVAAAAIAGGFVLLSISRYKLKFGGGYNYPLHEKSSLQLTEKEDRFVNSFVTTRHIPRNNSGGGGGSAGGGGSTTHTTGGGTFSSSGRGF</sequence>
<evidence type="ECO:0000313" key="6">
    <source>
        <dbReference type="Proteomes" id="UP000673375"/>
    </source>
</evidence>
<feature type="domain" description="TPM" evidence="4">
    <location>
        <begin position="30"/>
        <end position="146"/>
    </location>
</feature>
<protein>
    <submittedName>
        <fullName evidence="5">TPM domain-containing protein</fullName>
    </submittedName>
</protein>
<evidence type="ECO:0000256" key="1">
    <source>
        <dbReference type="SAM" id="MobiDB-lite"/>
    </source>
</evidence>
<gene>
    <name evidence="5" type="ORF">I6N96_00615</name>
</gene>
<proteinExistence type="predicted"/>
<feature type="region of interest" description="Disordered" evidence="1">
    <location>
        <begin position="239"/>
        <end position="272"/>
    </location>
</feature>
<keyword evidence="3" id="KW-0732">Signal</keyword>
<comment type="caution">
    <text evidence="5">The sequence shown here is derived from an EMBL/GenBank/DDBJ whole genome shotgun (WGS) entry which is preliminary data.</text>
</comment>
<dbReference type="Pfam" id="PF04536">
    <property type="entry name" value="TPM_phosphatase"/>
    <property type="match status" value="1"/>
</dbReference>
<evidence type="ECO:0000256" key="3">
    <source>
        <dbReference type="SAM" id="SignalP"/>
    </source>
</evidence>
<evidence type="ECO:0000313" key="5">
    <source>
        <dbReference type="EMBL" id="MBP1044763.1"/>
    </source>
</evidence>
<dbReference type="Gene3D" id="3.10.310.50">
    <property type="match status" value="1"/>
</dbReference>
<dbReference type="Proteomes" id="UP000673375">
    <property type="component" value="Unassembled WGS sequence"/>
</dbReference>
<evidence type="ECO:0000259" key="4">
    <source>
        <dbReference type="Pfam" id="PF04536"/>
    </source>
</evidence>
<keyword evidence="2" id="KW-0812">Transmembrane</keyword>
<dbReference type="EMBL" id="JAEDXU010000001">
    <property type="protein sequence ID" value="MBP1044763.1"/>
    <property type="molecule type" value="Genomic_DNA"/>
</dbReference>
<reference evidence="5 6" key="1">
    <citation type="submission" date="2020-12" db="EMBL/GenBank/DDBJ databases">
        <title>Vagococcus allomyrinae sp. nov. and Enterococcus lavae sp. nov., isolated from the larvae of Allomyrina dichotoma.</title>
        <authorList>
            <person name="Lee S.D."/>
        </authorList>
    </citation>
    <scope>NUCLEOTIDE SEQUENCE [LARGE SCALE GENOMIC DNA]</scope>
    <source>
        <strain evidence="5 6">BWM-S5</strain>
    </source>
</reference>
<accession>A0ABS4CDW7</accession>
<evidence type="ECO:0000256" key="2">
    <source>
        <dbReference type="SAM" id="Phobius"/>
    </source>
</evidence>
<dbReference type="InterPro" id="IPR007621">
    <property type="entry name" value="TPM_dom"/>
</dbReference>
<feature type="compositionally biased region" description="Gly residues" evidence="1">
    <location>
        <begin position="243"/>
        <end position="272"/>
    </location>
</feature>
<organism evidence="5 6">
    <name type="scientific">Enterococcus larvae</name>
    <dbReference type="NCBI Taxonomy" id="2794352"/>
    <lineage>
        <taxon>Bacteria</taxon>
        <taxon>Bacillati</taxon>
        <taxon>Bacillota</taxon>
        <taxon>Bacilli</taxon>
        <taxon>Lactobacillales</taxon>
        <taxon>Enterococcaceae</taxon>
        <taxon>Enterococcus</taxon>
    </lineage>
</organism>
<keyword evidence="2" id="KW-1133">Transmembrane helix</keyword>